<proteinExistence type="predicted"/>
<dbReference type="PaxDb" id="39947-A0A0P0YBL1"/>
<dbReference type="Gramene" id="Os12t0552575-00">
    <property type="protein sequence ID" value="Os12t0552575-00"/>
    <property type="gene ID" value="Os12g0552575"/>
</dbReference>
<gene>
    <name evidence="1" type="ordered locus">Os12g0552575</name>
    <name evidence="1" type="ORF">OSNPB_120552575</name>
</gene>
<dbReference type="AlphaFoldDB" id="A0A0P0YBL1"/>
<reference evidence="1 2" key="2">
    <citation type="journal article" date="2013" name="Plant Cell Physiol.">
        <title>Rice Annotation Project Database (RAP-DB): an integrative and interactive database for rice genomics.</title>
        <authorList>
            <person name="Sakai H."/>
            <person name="Lee S.S."/>
            <person name="Tanaka T."/>
            <person name="Numa H."/>
            <person name="Kim J."/>
            <person name="Kawahara Y."/>
            <person name="Wakimoto H."/>
            <person name="Yang C.C."/>
            <person name="Iwamoto M."/>
            <person name="Abe T."/>
            <person name="Yamada Y."/>
            <person name="Muto A."/>
            <person name="Inokuchi H."/>
            <person name="Ikemura T."/>
            <person name="Matsumoto T."/>
            <person name="Sasaki T."/>
            <person name="Itoh T."/>
        </authorList>
    </citation>
    <scope>NUCLEOTIDE SEQUENCE [LARGE SCALE GENOMIC DNA]</scope>
    <source>
        <strain evidence="2">cv. Nipponbare</strain>
    </source>
</reference>
<dbReference type="eggNOG" id="ENOG502SX39">
    <property type="taxonomic scope" value="Eukaryota"/>
</dbReference>
<protein>
    <submittedName>
        <fullName evidence="1">Os12g0552575 protein</fullName>
    </submittedName>
</protein>
<dbReference type="FunCoup" id="A0A0P0YBL1">
    <property type="interactions" value="24"/>
</dbReference>
<reference evidence="1 2" key="3">
    <citation type="journal article" date="2013" name="Rice">
        <title>Improvement of the Oryza sativa Nipponbare reference genome using next generation sequence and optical map data.</title>
        <authorList>
            <person name="Kawahara Y."/>
            <person name="de la Bastide M."/>
            <person name="Hamilton J.P."/>
            <person name="Kanamori H."/>
            <person name="McCombie W.R."/>
            <person name="Ouyang S."/>
            <person name="Schwartz D.C."/>
            <person name="Tanaka T."/>
            <person name="Wu J."/>
            <person name="Zhou S."/>
            <person name="Childs K.L."/>
            <person name="Davidson R.M."/>
            <person name="Lin H."/>
            <person name="Quesada-Ocampo L."/>
            <person name="Vaillancourt B."/>
            <person name="Sakai H."/>
            <person name="Lee S.S."/>
            <person name="Kim J."/>
            <person name="Numa H."/>
            <person name="Itoh T."/>
            <person name="Buell C.R."/>
            <person name="Matsumoto T."/>
        </authorList>
    </citation>
    <scope>NUCLEOTIDE SEQUENCE [LARGE SCALE GENOMIC DNA]</scope>
    <source>
        <strain evidence="2">cv. Nipponbare</strain>
    </source>
</reference>
<sequence>MAAPTAGLALPRSTPQPVVCGQLASSHNPITGSTLVVSDCIVGSVVNTWTHSPRPNVVHVSPTHEPIIAIPIATTNETWADLGRPAPSSFATRVETAELRVTGIVYNNDVVWMTMAAVANAVCGSRR</sequence>
<dbReference type="Proteomes" id="UP000059680">
    <property type="component" value="Chromosome 12"/>
</dbReference>
<evidence type="ECO:0000313" key="1">
    <source>
        <dbReference type="EMBL" id="BAT17580.1"/>
    </source>
</evidence>
<dbReference type="EMBL" id="AP014968">
    <property type="protein sequence ID" value="BAT17580.1"/>
    <property type="molecule type" value="Genomic_DNA"/>
</dbReference>
<name>A0A0P0YBL1_ORYSJ</name>
<keyword evidence="2" id="KW-1185">Reference proteome</keyword>
<organism evidence="1 2">
    <name type="scientific">Oryza sativa subsp. japonica</name>
    <name type="common">Rice</name>
    <dbReference type="NCBI Taxonomy" id="39947"/>
    <lineage>
        <taxon>Eukaryota</taxon>
        <taxon>Viridiplantae</taxon>
        <taxon>Streptophyta</taxon>
        <taxon>Embryophyta</taxon>
        <taxon>Tracheophyta</taxon>
        <taxon>Spermatophyta</taxon>
        <taxon>Magnoliopsida</taxon>
        <taxon>Liliopsida</taxon>
        <taxon>Poales</taxon>
        <taxon>Poaceae</taxon>
        <taxon>BOP clade</taxon>
        <taxon>Oryzoideae</taxon>
        <taxon>Oryzeae</taxon>
        <taxon>Oryzinae</taxon>
        <taxon>Oryza</taxon>
        <taxon>Oryza sativa</taxon>
    </lineage>
</organism>
<reference evidence="2" key="1">
    <citation type="journal article" date="2005" name="Nature">
        <title>The map-based sequence of the rice genome.</title>
        <authorList>
            <consortium name="International rice genome sequencing project (IRGSP)"/>
            <person name="Matsumoto T."/>
            <person name="Wu J."/>
            <person name="Kanamori H."/>
            <person name="Katayose Y."/>
            <person name="Fujisawa M."/>
            <person name="Namiki N."/>
            <person name="Mizuno H."/>
            <person name="Yamamoto K."/>
            <person name="Antonio B.A."/>
            <person name="Baba T."/>
            <person name="Sakata K."/>
            <person name="Nagamura Y."/>
            <person name="Aoki H."/>
            <person name="Arikawa K."/>
            <person name="Arita K."/>
            <person name="Bito T."/>
            <person name="Chiden Y."/>
            <person name="Fujitsuka N."/>
            <person name="Fukunaka R."/>
            <person name="Hamada M."/>
            <person name="Harada C."/>
            <person name="Hayashi A."/>
            <person name="Hijishita S."/>
            <person name="Honda M."/>
            <person name="Hosokawa S."/>
            <person name="Ichikawa Y."/>
            <person name="Idonuma A."/>
            <person name="Iijima M."/>
            <person name="Ikeda M."/>
            <person name="Ikeno M."/>
            <person name="Ito K."/>
            <person name="Ito S."/>
            <person name="Ito T."/>
            <person name="Ito Y."/>
            <person name="Ito Y."/>
            <person name="Iwabuchi A."/>
            <person name="Kamiya K."/>
            <person name="Karasawa W."/>
            <person name="Kurita K."/>
            <person name="Katagiri S."/>
            <person name="Kikuta A."/>
            <person name="Kobayashi H."/>
            <person name="Kobayashi N."/>
            <person name="Machita K."/>
            <person name="Maehara T."/>
            <person name="Masukawa M."/>
            <person name="Mizubayashi T."/>
            <person name="Mukai Y."/>
            <person name="Nagasaki H."/>
            <person name="Nagata Y."/>
            <person name="Naito S."/>
            <person name="Nakashima M."/>
            <person name="Nakama Y."/>
            <person name="Nakamichi Y."/>
            <person name="Nakamura M."/>
            <person name="Meguro A."/>
            <person name="Negishi M."/>
            <person name="Ohta I."/>
            <person name="Ohta T."/>
            <person name="Okamoto M."/>
            <person name="Ono N."/>
            <person name="Saji S."/>
            <person name="Sakaguchi M."/>
            <person name="Sakai K."/>
            <person name="Shibata M."/>
            <person name="Shimokawa T."/>
            <person name="Song J."/>
            <person name="Takazaki Y."/>
            <person name="Terasawa K."/>
            <person name="Tsugane M."/>
            <person name="Tsuji K."/>
            <person name="Ueda S."/>
            <person name="Waki K."/>
            <person name="Yamagata H."/>
            <person name="Yamamoto M."/>
            <person name="Yamamoto S."/>
            <person name="Yamane H."/>
            <person name="Yoshiki S."/>
            <person name="Yoshihara R."/>
            <person name="Yukawa K."/>
            <person name="Zhong H."/>
            <person name="Yano M."/>
            <person name="Yuan Q."/>
            <person name="Ouyang S."/>
            <person name="Liu J."/>
            <person name="Jones K.M."/>
            <person name="Gansberger K."/>
            <person name="Moffat K."/>
            <person name="Hill J."/>
            <person name="Bera J."/>
            <person name="Fadrosh D."/>
            <person name="Jin S."/>
            <person name="Johri S."/>
            <person name="Kim M."/>
            <person name="Overton L."/>
            <person name="Reardon M."/>
            <person name="Tsitrin T."/>
            <person name="Vuong H."/>
            <person name="Weaver B."/>
            <person name="Ciecko A."/>
            <person name="Tallon L."/>
            <person name="Jackson J."/>
            <person name="Pai G."/>
            <person name="Aken S.V."/>
            <person name="Utterback T."/>
            <person name="Reidmuller S."/>
            <person name="Feldblyum T."/>
            <person name="Hsiao J."/>
            <person name="Zismann V."/>
            <person name="Iobst S."/>
            <person name="de Vazeille A.R."/>
            <person name="Buell C.R."/>
            <person name="Ying K."/>
            <person name="Li Y."/>
            <person name="Lu T."/>
            <person name="Huang Y."/>
            <person name="Zhao Q."/>
            <person name="Feng Q."/>
            <person name="Zhang L."/>
            <person name="Zhu J."/>
            <person name="Weng Q."/>
            <person name="Mu J."/>
            <person name="Lu Y."/>
            <person name="Fan D."/>
            <person name="Liu Y."/>
            <person name="Guan J."/>
            <person name="Zhang Y."/>
            <person name="Yu S."/>
            <person name="Liu X."/>
            <person name="Zhang Y."/>
            <person name="Hong G."/>
            <person name="Han B."/>
            <person name="Choisne N."/>
            <person name="Demange N."/>
            <person name="Orjeda G."/>
            <person name="Samain S."/>
            <person name="Cattolico L."/>
            <person name="Pelletier E."/>
            <person name="Couloux A."/>
            <person name="Segurens B."/>
            <person name="Wincker P."/>
            <person name="D'Hont A."/>
            <person name="Scarpelli C."/>
            <person name="Weissenbach J."/>
            <person name="Salanoubat M."/>
            <person name="Quetier F."/>
            <person name="Yu Y."/>
            <person name="Kim H.R."/>
            <person name="Rambo T."/>
            <person name="Currie J."/>
            <person name="Collura K."/>
            <person name="Luo M."/>
            <person name="Yang T."/>
            <person name="Ammiraju J.S.S."/>
            <person name="Engler F."/>
            <person name="Soderlund C."/>
            <person name="Wing R.A."/>
            <person name="Palmer L.E."/>
            <person name="de la Bastide M."/>
            <person name="Spiegel L."/>
            <person name="Nascimento L."/>
            <person name="Zutavern T."/>
            <person name="O'Shaughnessy A."/>
            <person name="Dike S."/>
            <person name="Dedhia N."/>
            <person name="Preston R."/>
            <person name="Balija V."/>
            <person name="McCombie W.R."/>
            <person name="Chow T."/>
            <person name="Chen H."/>
            <person name="Chung M."/>
            <person name="Chen C."/>
            <person name="Shaw J."/>
            <person name="Wu H."/>
            <person name="Hsiao K."/>
            <person name="Chao Y."/>
            <person name="Chu M."/>
            <person name="Cheng C."/>
            <person name="Hour A."/>
            <person name="Lee P."/>
            <person name="Lin S."/>
            <person name="Lin Y."/>
            <person name="Liou J."/>
            <person name="Liu S."/>
            <person name="Hsing Y."/>
            <person name="Raghuvanshi S."/>
            <person name="Mohanty A."/>
            <person name="Bharti A.K."/>
            <person name="Gaur A."/>
            <person name="Gupta V."/>
            <person name="Kumar D."/>
            <person name="Ravi V."/>
            <person name="Vij S."/>
            <person name="Kapur A."/>
            <person name="Khurana P."/>
            <person name="Khurana P."/>
            <person name="Khurana J.P."/>
            <person name="Tyagi A.K."/>
            <person name="Gaikwad K."/>
            <person name="Singh A."/>
            <person name="Dalal V."/>
            <person name="Srivastava S."/>
            <person name="Dixit A."/>
            <person name="Pal A.K."/>
            <person name="Ghazi I.A."/>
            <person name="Yadav M."/>
            <person name="Pandit A."/>
            <person name="Bhargava A."/>
            <person name="Sureshbabu K."/>
            <person name="Batra K."/>
            <person name="Sharma T.R."/>
            <person name="Mohapatra T."/>
            <person name="Singh N.K."/>
            <person name="Messing J."/>
            <person name="Nelson A.B."/>
            <person name="Fuks G."/>
            <person name="Kavchok S."/>
            <person name="Keizer G."/>
            <person name="Linton E."/>
            <person name="Llaca V."/>
            <person name="Song R."/>
            <person name="Tanyolac B."/>
            <person name="Young S."/>
            <person name="Ho-Il K."/>
            <person name="Hahn J.H."/>
            <person name="Sangsakoo G."/>
            <person name="Vanavichit A."/>
            <person name="de Mattos Luiz.A.T."/>
            <person name="Zimmer P.D."/>
            <person name="Malone G."/>
            <person name="Dellagostin O."/>
            <person name="de Oliveira A.C."/>
            <person name="Bevan M."/>
            <person name="Bancroft I."/>
            <person name="Minx P."/>
            <person name="Cordum H."/>
            <person name="Wilson R."/>
            <person name="Cheng Z."/>
            <person name="Jin W."/>
            <person name="Jiang J."/>
            <person name="Leong S.A."/>
            <person name="Iwama H."/>
            <person name="Gojobori T."/>
            <person name="Itoh T."/>
            <person name="Niimura Y."/>
            <person name="Fujii Y."/>
            <person name="Habara T."/>
            <person name="Sakai H."/>
            <person name="Sato Y."/>
            <person name="Wilson G."/>
            <person name="Kumar K."/>
            <person name="McCouch S."/>
            <person name="Juretic N."/>
            <person name="Hoen D."/>
            <person name="Wright S."/>
            <person name="Bruskiewich R."/>
            <person name="Bureau T."/>
            <person name="Miyao A."/>
            <person name="Hirochika H."/>
            <person name="Nishikawa T."/>
            <person name="Kadowaki K."/>
            <person name="Sugiura M."/>
            <person name="Burr B."/>
            <person name="Sasaki T."/>
        </authorList>
    </citation>
    <scope>NUCLEOTIDE SEQUENCE [LARGE SCALE GENOMIC DNA]</scope>
    <source>
        <strain evidence="2">cv. Nipponbare</strain>
    </source>
</reference>
<evidence type="ECO:0000313" key="2">
    <source>
        <dbReference type="Proteomes" id="UP000059680"/>
    </source>
</evidence>
<dbReference type="InParanoid" id="A0A0P0YBL1"/>
<accession>A0A0P0YBL1</accession>